<keyword evidence="1" id="KW-0812">Transmembrane</keyword>
<dbReference type="EMBL" id="CAJVQA010008309">
    <property type="protein sequence ID" value="CAG8669705.1"/>
    <property type="molecule type" value="Genomic_DNA"/>
</dbReference>
<proteinExistence type="predicted"/>
<reference evidence="2" key="1">
    <citation type="submission" date="2021-06" db="EMBL/GenBank/DDBJ databases">
        <authorList>
            <person name="Kallberg Y."/>
            <person name="Tangrot J."/>
            <person name="Rosling A."/>
        </authorList>
    </citation>
    <scope>NUCLEOTIDE SEQUENCE</scope>
    <source>
        <strain evidence="2">FL966</strain>
    </source>
</reference>
<protein>
    <submittedName>
        <fullName evidence="2">6299_t:CDS:1</fullName>
    </submittedName>
</protein>
<evidence type="ECO:0000256" key="1">
    <source>
        <dbReference type="SAM" id="Phobius"/>
    </source>
</evidence>
<dbReference type="SUPFAM" id="SSF47823">
    <property type="entry name" value="lambda integrase-like, N-terminal domain"/>
    <property type="match status" value="1"/>
</dbReference>
<keyword evidence="3" id="KW-1185">Reference proteome</keyword>
<dbReference type="Proteomes" id="UP000789759">
    <property type="component" value="Unassembled WGS sequence"/>
</dbReference>
<evidence type="ECO:0000313" key="2">
    <source>
        <dbReference type="EMBL" id="CAG8669705.1"/>
    </source>
</evidence>
<feature type="transmembrane region" description="Helical" evidence="1">
    <location>
        <begin position="62"/>
        <end position="82"/>
    </location>
</feature>
<name>A0A9N9HEP3_9GLOM</name>
<keyword evidence="1" id="KW-1133">Transmembrane helix</keyword>
<gene>
    <name evidence="2" type="ORF">CPELLU_LOCUS10211</name>
</gene>
<organism evidence="2 3">
    <name type="scientific">Cetraspora pellucida</name>
    <dbReference type="NCBI Taxonomy" id="1433469"/>
    <lineage>
        <taxon>Eukaryota</taxon>
        <taxon>Fungi</taxon>
        <taxon>Fungi incertae sedis</taxon>
        <taxon>Mucoromycota</taxon>
        <taxon>Glomeromycotina</taxon>
        <taxon>Glomeromycetes</taxon>
        <taxon>Diversisporales</taxon>
        <taxon>Gigasporaceae</taxon>
        <taxon>Cetraspora</taxon>
    </lineage>
</organism>
<accession>A0A9N9HEP3</accession>
<dbReference type="AlphaFoldDB" id="A0A9N9HEP3"/>
<evidence type="ECO:0000313" key="3">
    <source>
        <dbReference type="Proteomes" id="UP000789759"/>
    </source>
</evidence>
<keyword evidence="1" id="KW-0472">Membrane</keyword>
<sequence>MGISRMVANSVAYRNRLPDFTFSSDSICQEFVRRSGTMKESKLAVFGCKSGLISKLLVRARMLGLSVLPSTVDALVFCIVWLDLIQSFSSCADVLAAVSREHLKHQLPDPTKEYRVKRVYKALLKEYKKEKDPEWP</sequence>
<comment type="caution">
    <text evidence="2">The sequence shown here is derived from an EMBL/GenBank/DDBJ whole genome shotgun (WGS) entry which is preliminary data.</text>
</comment>